<feature type="region of interest" description="Disordered" evidence="1">
    <location>
        <begin position="322"/>
        <end position="346"/>
    </location>
</feature>
<dbReference type="Pfam" id="PF19681">
    <property type="entry name" value="DUF6183"/>
    <property type="match status" value="1"/>
</dbReference>
<name>A0ABV9HCA7_9MICO</name>
<evidence type="ECO:0000313" key="2">
    <source>
        <dbReference type="EMBL" id="MFC4627989.1"/>
    </source>
</evidence>
<dbReference type="RefSeq" id="WP_377133640.1">
    <property type="nucleotide sequence ID" value="NZ_JBHSFI010000003.1"/>
</dbReference>
<dbReference type="InterPro" id="IPR045756">
    <property type="entry name" value="DUF6183"/>
</dbReference>
<evidence type="ECO:0000313" key="3">
    <source>
        <dbReference type="Proteomes" id="UP001596011"/>
    </source>
</evidence>
<accession>A0ABV9HCA7</accession>
<keyword evidence="3" id="KW-1185">Reference proteome</keyword>
<evidence type="ECO:0000256" key="1">
    <source>
        <dbReference type="SAM" id="MobiDB-lite"/>
    </source>
</evidence>
<proteinExistence type="predicted"/>
<organism evidence="2 3">
    <name type="scientific">Promicromonospora alba</name>
    <dbReference type="NCBI Taxonomy" id="1616110"/>
    <lineage>
        <taxon>Bacteria</taxon>
        <taxon>Bacillati</taxon>
        <taxon>Actinomycetota</taxon>
        <taxon>Actinomycetes</taxon>
        <taxon>Micrococcales</taxon>
        <taxon>Promicromonosporaceae</taxon>
        <taxon>Promicromonospora</taxon>
    </lineage>
</organism>
<protein>
    <submittedName>
        <fullName evidence="2">DUF6183 family protein</fullName>
    </submittedName>
</protein>
<reference evidence="3" key="1">
    <citation type="journal article" date="2019" name="Int. J. Syst. Evol. Microbiol.">
        <title>The Global Catalogue of Microorganisms (GCM) 10K type strain sequencing project: providing services to taxonomists for standard genome sequencing and annotation.</title>
        <authorList>
            <consortium name="The Broad Institute Genomics Platform"/>
            <consortium name="The Broad Institute Genome Sequencing Center for Infectious Disease"/>
            <person name="Wu L."/>
            <person name="Ma J."/>
        </authorList>
    </citation>
    <scope>NUCLEOTIDE SEQUENCE [LARGE SCALE GENOMIC DNA]</scope>
    <source>
        <strain evidence="3">CCUG 42722</strain>
    </source>
</reference>
<dbReference type="Proteomes" id="UP001596011">
    <property type="component" value="Unassembled WGS sequence"/>
</dbReference>
<gene>
    <name evidence="2" type="ORF">ACFO6V_07085</name>
</gene>
<sequence>MTGHATHQAQATAFACDATVEELATVFNGGGRTGHSDELRAMIVHELVLAGHDVLDHPAVGRWARLDHWLHHGLGWLPLVLADFEKPDPRSERFDQGWEALIADKSVDAVGSNLEMVETTTVDFTDRAGLPFAHWAEHSNGKIDAHEYLAADTVRDKDLRGLLARAAPVFLASGEVSVLRAIPATLGQVWTRLHEAGSGSSFYGPRQGGAYGRLHAWQSIAALTGALTTATPGDVANLARRFISCRERLGLPWDLGPVRASKSPAEDGRQGGRPWWGSSPVRTTAVVRSFRITAESGRHSLARSEVVTRDRPCAIAAARRLRVPGGGPCHPSAQEQKVDTGWTPRS</sequence>
<dbReference type="EMBL" id="JBHSFI010000003">
    <property type="protein sequence ID" value="MFC4627989.1"/>
    <property type="molecule type" value="Genomic_DNA"/>
</dbReference>
<comment type="caution">
    <text evidence="2">The sequence shown here is derived from an EMBL/GenBank/DDBJ whole genome shotgun (WGS) entry which is preliminary data.</text>
</comment>
<feature type="region of interest" description="Disordered" evidence="1">
    <location>
        <begin position="259"/>
        <end position="278"/>
    </location>
</feature>